<keyword evidence="2" id="KW-1185">Reference proteome</keyword>
<dbReference type="SUPFAM" id="SSF50249">
    <property type="entry name" value="Nucleic acid-binding proteins"/>
    <property type="match status" value="1"/>
</dbReference>
<comment type="caution">
    <text evidence="1">The sequence shown here is derived from an EMBL/GenBank/DDBJ whole genome shotgun (WGS) entry which is preliminary data.</text>
</comment>
<gene>
    <name evidence="1" type="ORF">PIB30_002922</name>
</gene>
<evidence type="ECO:0000313" key="2">
    <source>
        <dbReference type="Proteomes" id="UP001341840"/>
    </source>
</evidence>
<dbReference type="Gene3D" id="2.40.50.140">
    <property type="entry name" value="Nucleic acid-binding proteins"/>
    <property type="match status" value="2"/>
</dbReference>
<dbReference type="Proteomes" id="UP001341840">
    <property type="component" value="Unassembled WGS sequence"/>
</dbReference>
<accession>A0ABU6V1E2</accession>
<reference evidence="1 2" key="1">
    <citation type="journal article" date="2023" name="Plants (Basel)">
        <title>Bridging the Gap: Combining Genomics and Transcriptomics Approaches to Understand Stylosanthes scabra, an Orphan Legume from the Brazilian Caatinga.</title>
        <authorList>
            <person name="Ferreira-Neto J.R.C."/>
            <person name="da Silva M.D."/>
            <person name="Binneck E."/>
            <person name="de Melo N.F."/>
            <person name="da Silva R.H."/>
            <person name="de Melo A.L.T.M."/>
            <person name="Pandolfi V."/>
            <person name="Bustamante F.O."/>
            <person name="Brasileiro-Vidal A.C."/>
            <person name="Benko-Iseppon A.M."/>
        </authorList>
    </citation>
    <scope>NUCLEOTIDE SEQUENCE [LARGE SCALE GENOMIC DNA]</scope>
    <source>
        <tissue evidence="1">Leaves</tissue>
    </source>
</reference>
<dbReference type="EMBL" id="JASCZI010151040">
    <property type="protein sequence ID" value="MED6167437.1"/>
    <property type="molecule type" value="Genomic_DNA"/>
</dbReference>
<protein>
    <submittedName>
        <fullName evidence="1">Uncharacterized protein</fullName>
    </submittedName>
</protein>
<name>A0ABU6V1E2_9FABA</name>
<organism evidence="1 2">
    <name type="scientific">Stylosanthes scabra</name>
    <dbReference type="NCBI Taxonomy" id="79078"/>
    <lineage>
        <taxon>Eukaryota</taxon>
        <taxon>Viridiplantae</taxon>
        <taxon>Streptophyta</taxon>
        <taxon>Embryophyta</taxon>
        <taxon>Tracheophyta</taxon>
        <taxon>Spermatophyta</taxon>
        <taxon>Magnoliopsida</taxon>
        <taxon>eudicotyledons</taxon>
        <taxon>Gunneridae</taxon>
        <taxon>Pentapetalae</taxon>
        <taxon>rosids</taxon>
        <taxon>fabids</taxon>
        <taxon>Fabales</taxon>
        <taxon>Fabaceae</taxon>
        <taxon>Papilionoideae</taxon>
        <taxon>50 kb inversion clade</taxon>
        <taxon>dalbergioids sensu lato</taxon>
        <taxon>Dalbergieae</taxon>
        <taxon>Pterocarpus clade</taxon>
        <taxon>Stylosanthes</taxon>
    </lineage>
</organism>
<dbReference type="InterPro" id="IPR012340">
    <property type="entry name" value="NA-bd_OB-fold"/>
</dbReference>
<evidence type="ECO:0000313" key="1">
    <source>
        <dbReference type="EMBL" id="MED6167437.1"/>
    </source>
</evidence>
<proteinExistence type="predicted"/>
<sequence>MRCTLFGELVKEVAQLLHNEDAAPLILVAQFFKPSVYLNEGYIQNIPHVSQVYINPDYEDVATFKRSLLRDREAASQRITHVESQSQYFAGDELSGGDYRIVTFEDVFNMTEETRCWVLAEVVSIEAGAEDWCYATCNDCKTKLEQIKSHYVCDDCGRGFNKPPLRL</sequence>